<dbReference type="Proteomes" id="UP001294444">
    <property type="component" value="Unassembled WGS sequence"/>
</dbReference>
<sequence>MVNTHKHQSVEESLDSSSDAISTNACGTLPTNGIPTDTNAKLDTLISLIHTPVKCLPRPEAAQPANPTTMGPRNHKGPYGPYRHNLMVPTATLMGQQGQGRVRVRVTRASVLESKIPSNLS</sequence>
<accession>A0AAJ5C6A8</accession>
<feature type="region of interest" description="Disordered" evidence="1">
    <location>
        <begin position="1"/>
        <end position="37"/>
    </location>
</feature>
<dbReference type="AlphaFoldDB" id="A0AAJ5C6A8"/>
<name>A0AAJ5C6A8_9BASI</name>
<protein>
    <submittedName>
        <fullName evidence="2">Uncharacterized protein</fullName>
    </submittedName>
</protein>
<dbReference type="EMBL" id="OAPG01000011">
    <property type="protein sequence ID" value="SNX85637.1"/>
    <property type="molecule type" value="Genomic_DNA"/>
</dbReference>
<feature type="compositionally biased region" description="Polar residues" evidence="1">
    <location>
        <begin position="15"/>
        <end position="37"/>
    </location>
</feature>
<keyword evidence="3" id="KW-1185">Reference proteome</keyword>
<proteinExistence type="predicted"/>
<evidence type="ECO:0000256" key="1">
    <source>
        <dbReference type="SAM" id="MobiDB-lite"/>
    </source>
</evidence>
<evidence type="ECO:0000313" key="2">
    <source>
        <dbReference type="EMBL" id="SNX85637.1"/>
    </source>
</evidence>
<comment type="caution">
    <text evidence="2">The sequence shown here is derived from an EMBL/GenBank/DDBJ whole genome shotgun (WGS) entry which is preliminary data.</text>
</comment>
<gene>
    <name evidence="2" type="ORF">MEPE_04346</name>
</gene>
<feature type="region of interest" description="Disordered" evidence="1">
    <location>
        <begin position="57"/>
        <end position="83"/>
    </location>
</feature>
<evidence type="ECO:0000313" key="3">
    <source>
        <dbReference type="Proteomes" id="UP001294444"/>
    </source>
</evidence>
<organism evidence="2 3">
    <name type="scientific">Melanopsichium pennsylvanicum</name>
    <dbReference type="NCBI Taxonomy" id="63383"/>
    <lineage>
        <taxon>Eukaryota</taxon>
        <taxon>Fungi</taxon>
        <taxon>Dikarya</taxon>
        <taxon>Basidiomycota</taxon>
        <taxon>Ustilaginomycotina</taxon>
        <taxon>Ustilaginomycetes</taxon>
        <taxon>Ustilaginales</taxon>
        <taxon>Ustilaginaceae</taxon>
        <taxon>Melanopsichium</taxon>
    </lineage>
</organism>
<reference evidence="2" key="1">
    <citation type="submission" date="2023-10" db="EMBL/GenBank/DDBJ databases">
        <authorList>
            <person name="Guldener U."/>
        </authorList>
    </citation>
    <scope>NUCLEOTIDE SEQUENCE</scope>
    <source>
        <strain evidence="2">Mp4</strain>
    </source>
</reference>